<organism evidence="1 2">
    <name type="scientific">Larimichthys crocea</name>
    <name type="common">Large yellow croaker</name>
    <name type="synonym">Pseudosciaena crocea</name>
    <dbReference type="NCBI Taxonomy" id="215358"/>
    <lineage>
        <taxon>Eukaryota</taxon>
        <taxon>Metazoa</taxon>
        <taxon>Chordata</taxon>
        <taxon>Craniata</taxon>
        <taxon>Vertebrata</taxon>
        <taxon>Euteleostomi</taxon>
        <taxon>Actinopterygii</taxon>
        <taxon>Neopterygii</taxon>
        <taxon>Teleostei</taxon>
        <taxon>Neoteleostei</taxon>
        <taxon>Acanthomorphata</taxon>
        <taxon>Eupercaria</taxon>
        <taxon>Sciaenidae</taxon>
        <taxon>Larimichthys</taxon>
    </lineage>
</organism>
<keyword evidence="2" id="KW-1185">Reference proteome</keyword>
<sequence length="457" mass="49754">MSAARELEADGADDNKLVMFYLGQYIIQKQLYDQKQQHIVHCSQDALGRVLGVDSFSVKEPRVLFAMITKNLVAVKSPESPQSSSEALSDNQTERATEEAESESRSSSPDRRRARRRRRSRRSSDPGPSHSAENAEDEETEEDEEEEGGGRKRRRSDSLSLTFDGSLSWCVIGGLGSGRDRHSSQSSDSHSLSGRSEVTAAASDSDSDNFSVEFEVESVASDDYNEDDASLSADDQVNIKHTARNCLRCWTLHHDWLPEDITKSASSSPKALPPKPTDQSAAKEAPASDIEENDGVDVPDGKRSKTPVLSQCLSDSTLSAPDSTSSAPNSQDLLSGSQPSSSCSQQNIWTPDSQPSSSIDSQELLPPSPTDPPPPLPPAPAAAPELERSVSAEWRLPDSCLDPCLICQSRPKNGCIVHGRTGHLMSCYVCARKLKKRNKLCPVCRLPIQSVILTYLS</sequence>
<dbReference type="Proteomes" id="UP000793456">
    <property type="component" value="Chromosome XXIII"/>
</dbReference>
<gene>
    <name evidence="1" type="ORF">E3U43_020930</name>
</gene>
<protein>
    <submittedName>
        <fullName evidence="1">Uncharacterized protein</fullName>
    </submittedName>
</protein>
<accession>A0ACD3Q6V9</accession>
<reference evidence="1" key="1">
    <citation type="submission" date="2018-11" db="EMBL/GenBank/DDBJ databases">
        <title>The sequence and de novo assembly of Larimichthys crocea genome using PacBio and Hi-C technologies.</title>
        <authorList>
            <person name="Xu P."/>
            <person name="Chen B."/>
            <person name="Zhou Z."/>
            <person name="Ke Q."/>
            <person name="Wu Y."/>
            <person name="Bai H."/>
            <person name="Pu F."/>
        </authorList>
    </citation>
    <scope>NUCLEOTIDE SEQUENCE</scope>
    <source>
        <tissue evidence="1">Muscle</tissue>
    </source>
</reference>
<dbReference type="EMBL" id="CM011696">
    <property type="protein sequence ID" value="TMS02950.1"/>
    <property type="molecule type" value="Genomic_DNA"/>
</dbReference>
<evidence type="ECO:0000313" key="2">
    <source>
        <dbReference type="Proteomes" id="UP000793456"/>
    </source>
</evidence>
<comment type="caution">
    <text evidence="1">The sequence shown here is derived from an EMBL/GenBank/DDBJ whole genome shotgun (WGS) entry which is preliminary data.</text>
</comment>
<name>A0ACD3Q6V9_LARCR</name>
<proteinExistence type="predicted"/>
<evidence type="ECO:0000313" key="1">
    <source>
        <dbReference type="EMBL" id="TMS02950.1"/>
    </source>
</evidence>